<dbReference type="Pfam" id="PF13280">
    <property type="entry name" value="WYL"/>
    <property type="match status" value="1"/>
</dbReference>
<dbReference type="InterPro" id="IPR036390">
    <property type="entry name" value="WH_DNA-bd_sf"/>
</dbReference>
<protein>
    <submittedName>
        <fullName evidence="3">WYL domain-containing protein</fullName>
    </submittedName>
</protein>
<dbReference type="EMBL" id="CP095474">
    <property type="protein sequence ID" value="URN14824.1"/>
    <property type="molecule type" value="Genomic_DNA"/>
</dbReference>
<evidence type="ECO:0000259" key="1">
    <source>
        <dbReference type="Pfam" id="PF08279"/>
    </source>
</evidence>
<feature type="domain" description="WYL" evidence="2">
    <location>
        <begin position="142"/>
        <end position="212"/>
    </location>
</feature>
<dbReference type="Pfam" id="PF08279">
    <property type="entry name" value="HTH_11"/>
    <property type="match status" value="1"/>
</dbReference>
<gene>
    <name evidence="3" type="ORF">MW084_01560</name>
</gene>
<dbReference type="Gene3D" id="1.10.10.10">
    <property type="entry name" value="Winged helix-like DNA-binding domain superfamily/Winged helix DNA-binding domain"/>
    <property type="match status" value="1"/>
</dbReference>
<dbReference type="InterPro" id="IPR051534">
    <property type="entry name" value="CBASS_pafABC_assoc_protein"/>
</dbReference>
<sequence>MNRTDRLYALVEHLRAAAPRFRSARDLAARFEVSVRTIERDIAALQQAGVPVYAQTGRRGGYALDKGASLPPLNFTAEEAVAVALALVPLWRTPFAGQAASALSKLLAAMPDASTAGARDLAGRVKFMGRADGPPAAPTAVWTVIGNAIRRRECVRIDYADARGRPSTREVEPGLLLTAGEGRHPADWYLAGWCRLREGARAFRLDRVRHAEGTGRHFPPRPSHALVPQEVRLTLHDLTLE</sequence>
<evidence type="ECO:0000259" key="2">
    <source>
        <dbReference type="Pfam" id="PF13280"/>
    </source>
</evidence>
<reference evidence="3" key="1">
    <citation type="submission" date="2022-04" db="EMBL/GenBank/DDBJ databases">
        <title>Systematic whole-genome sequencing reveals an unexpected diversity among actinomycetoma pathogens and provides insights into their antibacterial susceptibilities.</title>
        <authorList>
            <person name="Watson A.K."/>
            <person name="Kepplinger B."/>
            <person name="Bakhiet S.M."/>
            <person name="Mhmoud N.A."/>
            <person name="Chapman J."/>
            <person name="Allenby N."/>
            <person name="Mickiewicz K."/>
            <person name="Goodfellow M."/>
            <person name="Fahal A.H."/>
            <person name="Errington J."/>
        </authorList>
    </citation>
    <scope>NUCLEOTIDE SEQUENCE</scope>
    <source>
        <strain evidence="3">SD 504</strain>
    </source>
</reference>
<organism evidence="3 4">
    <name type="scientific">Streptomyces sudanensis</name>
    <dbReference type="NCBI Taxonomy" id="436397"/>
    <lineage>
        <taxon>Bacteria</taxon>
        <taxon>Bacillati</taxon>
        <taxon>Actinomycetota</taxon>
        <taxon>Actinomycetes</taxon>
        <taxon>Kitasatosporales</taxon>
        <taxon>Streptomycetaceae</taxon>
        <taxon>Streptomyces</taxon>
    </lineage>
</organism>
<accession>A0ABY4T767</accession>
<proteinExistence type="predicted"/>
<name>A0ABY4T767_9ACTN</name>
<dbReference type="RefSeq" id="WP_010469311.1">
    <property type="nucleotide sequence ID" value="NZ_CP095474.1"/>
</dbReference>
<dbReference type="PROSITE" id="PS52050">
    <property type="entry name" value="WYL"/>
    <property type="match status" value="1"/>
</dbReference>
<dbReference type="InterPro" id="IPR026881">
    <property type="entry name" value="WYL_dom"/>
</dbReference>
<dbReference type="Proteomes" id="UP001056383">
    <property type="component" value="Chromosome"/>
</dbReference>
<dbReference type="SUPFAM" id="SSF46785">
    <property type="entry name" value="Winged helix' DNA-binding domain"/>
    <property type="match status" value="1"/>
</dbReference>
<evidence type="ECO:0000313" key="3">
    <source>
        <dbReference type="EMBL" id="URN14824.1"/>
    </source>
</evidence>
<feature type="domain" description="Helix-turn-helix type 11" evidence="1">
    <location>
        <begin position="6"/>
        <end position="62"/>
    </location>
</feature>
<dbReference type="InterPro" id="IPR013196">
    <property type="entry name" value="HTH_11"/>
</dbReference>
<dbReference type="PANTHER" id="PTHR34580">
    <property type="match status" value="1"/>
</dbReference>
<dbReference type="InterPro" id="IPR036388">
    <property type="entry name" value="WH-like_DNA-bd_sf"/>
</dbReference>
<keyword evidence="4" id="KW-1185">Reference proteome</keyword>
<evidence type="ECO:0000313" key="4">
    <source>
        <dbReference type="Proteomes" id="UP001056383"/>
    </source>
</evidence>
<dbReference type="PANTHER" id="PTHR34580:SF3">
    <property type="entry name" value="PROTEIN PAFB"/>
    <property type="match status" value="1"/>
</dbReference>